<evidence type="ECO:0000313" key="2">
    <source>
        <dbReference type="WBParaSite" id="PS1159_v2.g9479.t1"/>
    </source>
</evidence>
<organism evidence="1 2">
    <name type="scientific">Panagrolaimus sp. PS1159</name>
    <dbReference type="NCBI Taxonomy" id="55785"/>
    <lineage>
        <taxon>Eukaryota</taxon>
        <taxon>Metazoa</taxon>
        <taxon>Ecdysozoa</taxon>
        <taxon>Nematoda</taxon>
        <taxon>Chromadorea</taxon>
        <taxon>Rhabditida</taxon>
        <taxon>Tylenchina</taxon>
        <taxon>Panagrolaimomorpha</taxon>
        <taxon>Panagrolaimoidea</taxon>
        <taxon>Panagrolaimidae</taxon>
        <taxon>Panagrolaimus</taxon>
    </lineage>
</organism>
<evidence type="ECO:0000313" key="1">
    <source>
        <dbReference type="Proteomes" id="UP000887580"/>
    </source>
</evidence>
<protein>
    <submittedName>
        <fullName evidence="2">Uncharacterized protein</fullName>
    </submittedName>
</protein>
<sequence>MNRFNSVLFLLISIEFLIVFLKCEKEEGEICNYFGDHKKLGKCYEEYMALFNISHNEISYEKYIEKTNEYFISLKSMEKFCENFKILKECIGNSIIKNCINLEDFEYIFMNLDHKNFEHLQYVINFHQFNYICGFGFEGYRESFNCINKLRNINCGGGYGTNCNEAKKGIQCSAAKAEKECGKNGFEYIRNIYSIGLCYSRPECDKEFCEHEKIREIRNIENETSVTKISITVIFGILIMPYFW</sequence>
<dbReference type="Proteomes" id="UP000887580">
    <property type="component" value="Unplaced"/>
</dbReference>
<dbReference type="WBParaSite" id="PS1159_v2.g9479.t1">
    <property type="protein sequence ID" value="PS1159_v2.g9479.t1"/>
    <property type="gene ID" value="PS1159_v2.g9479"/>
</dbReference>
<name>A0AC35GWD1_9BILA</name>
<proteinExistence type="predicted"/>
<reference evidence="2" key="1">
    <citation type="submission" date="2022-11" db="UniProtKB">
        <authorList>
            <consortium name="WormBaseParasite"/>
        </authorList>
    </citation>
    <scope>IDENTIFICATION</scope>
</reference>
<accession>A0AC35GWD1</accession>